<feature type="compositionally biased region" description="Basic and acidic residues" evidence="1">
    <location>
        <begin position="414"/>
        <end position="424"/>
    </location>
</feature>
<evidence type="ECO:0000256" key="1">
    <source>
        <dbReference type="SAM" id="MobiDB-lite"/>
    </source>
</evidence>
<dbReference type="AlphaFoldDB" id="A0A1R2CRC5"/>
<feature type="compositionally biased region" description="Basic and acidic residues" evidence="1">
    <location>
        <begin position="607"/>
        <end position="633"/>
    </location>
</feature>
<feature type="compositionally biased region" description="Basic residues" evidence="1">
    <location>
        <begin position="592"/>
        <end position="606"/>
    </location>
</feature>
<feature type="region of interest" description="Disordered" evidence="1">
    <location>
        <begin position="138"/>
        <end position="328"/>
    </location>
</feature>
<comment type="caution">
    <text evidence="2">The sequence shown here is derived from an EMBL/GenBank/DDBJ whole genome shotgun (WGS) entry which is preliminary data.</text>
</comment>
<proteinExistence type="predicted"/>
<feature type="compositionally biased region" description="Low complexity" evidence="1">
    <location>
        <begin position="306"/>
        <end position="317"/>
    </location>
</feature>
<reference evidence="2 3" key="1">
    <citation type="submission" date="2016-11" db="EMBL/GenBank/DDBJ databases">
        <title>The macronuclear genome of Stentor coeruleus: a giant cell with tiny introns.</title>
        <authorList>
            <person name="Slabodnick M."/>
            <person name="Ruby J.G."/>
            <person name="Reiff S.B."/>
            <person name="Swart E.C."/>
            <person name="Gosai S."/>
            <person name="Prabakaran S."/>
            <person name="Witkowska E."/>
            <person name="Larue G.E."/>
            <person name="Fisher S."/>
            <person name="Freeman R.M."/>
            <person name="Gunawardena J."/>
            <person name="Chu W."/>
            <person name="Stover N.A."/>
            <person name="Gregory B.D."/>
            <person name="Nowacki M."/>
            <person name="Derisi J."/>
            <person name="Roy S.W."/>
            <person name="Marshall W.F."/>
            <person name="Sood P."/>
        </authorList>
    </citation>
    <scope>NUCLEOTIDE SEQUENCE [LARGE SCALE GENOMIC DNA]</scope>
    <source>
        <strain evidence="2">WM001</strain>
    </source>
</reference>
<evidence type="ECO:0000313" key="2">
    <source>
        <dbReference type="EMBL" id="OMJ91548.1"/>
    </source>
</evidence>
<gene>
    <name evidence="2" type="ORF">SteCoe_5922</name>
</gene>
<feature type="compositionally biased region" description="Basic and acidic residues" evidence="1">
    <location>
        <begin position="643"/>
        <end position="654"/>
    </location>
</feature>
<feature type="compositionally biased region" description="Basic and acidic residues" evidence="1">
    <location>
        <begin position="805"/>
        <end position="821"/>
    </location>
</feature>
<keyword evidence="3" id="KW-1185">Reference proteome</keyword>
<evidence type="ECO:0000313" key="3">
    <source>
        <dbReference type="Proteomes" id="UP000187209"/>
    </source>
</evidence>
<feature type="compositionally biased region" description="Basic residues" evidence="1">
    <location>
        <begin position="497"/>
        <end position="510"/>
    </location>
</feature>
<accession>A0A1R2CRC5</accession>
<dbReference type="Proteomes" id="UP000187209">
    <property type="component" value="Unassembled WGS sequence"/>
</dbReference>
<feature type="compositionally biased region" description="Basic residues" evidence="1">
    <location>
        <begin position="527"/>
        <end position="540"/>
    </location>
</feature>
<feature type="region of interest" description="Disordered" evidence="1">
    <location>
        <begin position="349"/>
        <end position="677"/>
    </location>
</feature>
<feature type="compositionally biased region" description="Basic residues" evidence="1">
    <location>
        <begin position="370"/>
        <end position="384"/>
    </location>
</feature>
<sequence length="960" mass="109112">MIKSTQNLLEKPKKYNSNELAESISLPLEPSRKVDLRSNIPLNRCKAFSVSASLGYIPLAGESAIREEQVAWQRAQMKAQKVEDFMKKTQDRVRMMKIQNKQEVQQEIDDIAQKFNRIKEECVSTKVGACQGFEIVDGEFGDDEDESPNKKGKGKGESSPGAREENKDNKKEKFDKKNKDDKENKSKKTDEEGSKKKDKKEKKEKGNKKEKSDKEDKGNKEDKKEGKDKSEKKDPKNKQSKDGKKSKETKNKDSKDKNSENSKKQSESQKNNNFAGAPKFSTAGNKDLQELAGAKKNLGSTEHMPGSYKYSSYLSGSMPKYGFSSGNAKSLELSSEGLEEIKEEIEGFYEKKKRKELEGEDSNEELGGKSGKKEKKNKKDKKKNKDTEDDEEGDKKDKKKKKGKVSFEDEDSDDQVKRKNKDMMSESFGESESPDEKGKKKEKKDKKNKKGKKDKESESFGESESPDEKGKKKDKKNKNKKSESAEEDISPDEKGKNKDKKNKKDKKKKDKQNESVEESESPDEKGKKKNKKDKKSKNKKDKQSESLGESESPDEKGKKKDKKDKKNKNKKDKQSESLGESESPDEKANKDKKGKKDKKDKKNKKSKLTESADDEKSPTKEKCKNDSAEESPNKPKNSKKSKKNADEDSPEESKKHKSKTSPTKSSPEKSEGLDFIYENKIQLIEDSQSQSNPKNKQIFGRPCTALSPIVTSVLTNTQTALLAMSAKIKHSIADHEIEQAQAKVTAKIKVSREKFKEKWNSKEFDEKSLRVELVRKIADIHEYYSAKDLTRARSAGKNIFLKSKPADDSYKKSTKDEENKAKSSKKLRFASVDNMKKQCGPVIPQTTSKNEKPRSRKSSKSPKSVLKKDPPEEPKVKELNYATRHLEQLRFSAALKTMVRDQMKEKFTEDIPAVCTCGAMNRRKNLKNPVMCANNCPFYKRQQEFQKALSEMLQSFKASQ</sequence>
<organism evidence="2 3">
    <name type="scientific">Stentor coeruleus</name>
    <dbReference type="NCBI Taxonomy" id="5963"/>
    <lineage>
        <taxon>Eukaryota</taxon>
        <taxon>Sar</taxon>
        <taxon>Alveolata</taxon>
        <taxon>Ciliophora</taxon>
        <taxon>Postciliodesmatophora</taxon>
        <taxon>Heterotrichea</taxon>
        <taxon>Heterotrichida</taxon>
        <taxon>Stentoridae</taxon>
        <taxon>Stentor</taxon>
    </lineage>
</organism>
<feature type="compositionally biased region" description="Basic residues" evidence="1">
    <location>
        <begin position="559"/>
        <end position="571"/>
    </location>
</feature>
<dbReference type="EMBL" id="MPUH01000079">
    <property type="protein sequence ID" value="OMJ91548.1"/>
    <property type="molecule type" value="Genomic_DNA"/>
</dbReference>
<name>A0A1R2CRC5_9CILI</name>
<protein>
    <submittedName>
        <fullName evidence="2">Uncharacterized protein</fullName>
    </submittedName>
</protein>
<feature type="compositionally biased region" description="Basic residues" evidence="1">
    <location>
        <begin position="440"/>
        <end position="452"/>
    </location>
</feature>
<feature type="compositionally biased region" description="Basic and acidic residues" evidence="1">
    <location>
        <begin position="162"/>
        <end position="267"/>
    </location>
</feature>
<feature type="region of interest" description="Disordered" evidence="1">
    <location>
        <begin position="805"/>
        <end position="874"/>
    </location>
</feature>
<dbReference type="OrthoDB" id="10664438at2759"/>